<dbReference type="CDD" id="cd22583">
    <property type="entry name" value="Rcat_RBR_ARI7-like"/>
    <property type="match status" value="1"/>
</dbReference>
<evidence type="ECO:0000256" key="2">
    <source>
        <dbReference type="ARBA" id="ARBA00012251"/>
    </source>
</evidence>
<feature type="domain" description="RING-type" evidence="12">
    <location>
        <begin position="110"/>
        <end position="322"/>
    </location>
</feature>
<dbReference type="FunCoup" id="A0A078B2T9">
    <property type="interactions" value="469"/>
</dbReference>
<dbReference type="InterPro" id="IPR031127">
    <property type="entry name" value="E3_UB_ligase_RBR"/>
</dbReference>
<dbReference type="OMA" id="HRFCMIC"/>
<evidence type="ECO:0000256" key="5">
    <source>
        <dbReference type="ARBA" id="ARBA00022737"/>
    </source>
</evidence>
<evidence type="ECO:0000313" key="13">
    <source>
        <dbReference type="EMBL" id="CDW87537.1"/>
    </source>
</evidence>
<dbReference type="EC" id="2.3.2.31" evidence="2"/>
<feature type="domain" description="CCHC-type" evidence="11">
    <location>
        <begin position="232"/>
        <end position="247"/>
    </location>
</feature>
<keyword evidence="7" id="KW-0833">Ubl conjugation pathway</keyword>
<keyword evidence="3" id="KW-0808">Transferase</keyword>
<proteinExistence type="predicted"/>
<evidence type="ECO:0000256" key="4">
    <source>
        <dbReference type="ARBA" id="ARBA00022723"/>
    </source>
</evidence>
<dbReference type="GO" id="GO:0016567">
    <property type="term" value="P:protein ubiquitination"/>
    <property type="evidence" value="ECO:0007669"/>
    <property type="project" value="InterPro"/>
</dbReference>
<dbReference type="GO" id="GO:0003676">
    <property type="term" value="F:nucleic acid binding"/>
    <property type="evidence" value="ECO:0007669"/>
    <property type="project" value="InterPro"/>
</dbReference>
<dbReference type="PROSITE" id="PS50158">
    <property type="entry name" value="ZF_CCHC"/>
    <property type="match status" value="1"/>
</dbReference>
<keyword evidence="6 9" id="KW-0863">Zinc-finger</keyword>
<keyword evidence="8" id="KW-0862">Zinc</keyword>
<evidence type="ECO:0000313" key="14">
    <source>
        <dbReference type="Proteomes" id="UP000039865"/>
    </source>
</evidence>
<dbReference type="InterPro" id="IPR044066">
    <property type="entry name" value="TRIAD_supradom"/>
</dbReference>
<dbReference type="SMART" id="SM00647">
    <property type="entry name" value="IBR"/>
    <property type="match status" value="2"/>
</dbReference>
<dbReference type="GO" id="GO:0008270">
    <property type="term" value="F:zinc ion binding"/>
    <property type="evidence" value="ECO:0007669"/>
    <property type="project" value="UniProtKB-KW"/>
</dbReference>
<protein>
    <recommendedName>
        <fullName evidence="2">RBR-type E3 ubiquitin transferase</fullName>
        <ecNumber evidence="2">2.3.2.31</ecNumber>
    </recommendedName>
</protein>
<dbReference type="Pfam" id="PF22191">
    <property type="entry name" value="IBR_1"/>
    <property type="match status" value="1"/>
</dbReference>
<dbReference type="OrthoDB" id="10009520at2759"/>
<evidence type="ECO:0000256" key="3">
    <source>
        <dbReference type="ARBA" id="ARBA00022679"/>
    </source>
</evidence>
<keyword evidence="14" id="KW-1185">Reference proteome</keyword>
<evidence type="ECO:0000256" key="8">
    <source>
        <dbReference type="ARBA" id="ARBA00022833"/>
    </source>
</evidence>
<dbReference type="GO" id="GO:0061630">
    <property type="term" value="F:ubiquitin protein ligase activity"/>
    <property type="evidence" value="ECO:0007669"/>
    <property type="project" value="UniProtKB-EC"/>
</dbReference>
<keyword evidence="4" id="KW-0479">Metal-binding</keyword>
<dbReference type="Gene3D" id="3.30.40.10">
    <property type="entry name" value="Zinc/RING finger domain, C3HC4 (zinc finger)"/>
    <property type="match status" value="1"/>
</dbReference>
<evidence type="ECO:0000256" key="9">
    <source>
        <dbReference type="PROSITE-ProRule" id="PRU00047"/>
    </source>
</evidence>
<dbReference type="InParanoid" id="A0A078B2T9"/>
<dbReference type="InterPro" id="IPR001878">
    <property type="entry name" value="Znf_CCHC"/>
</dbReference>
<gene>
    <name evidence="13" type="primary">Contig13172.g14044</name>
    <name evidence="13" type="ORF">STYLEM_16643</name>
</gene>
<feature type="region of interest" description="Disordered" evidence="10">
    <location>
        <begin position="1"/>
        <end position="34"/>
    </location>
</feature>
<sequence length="484" mass="57743">MQSQHSNNYEDDQDDYGWPDEEDKEQVSYHHQFDNDEKRQLEKVQKLVELLGCSQDQGIAIMRFFKWNMDKLQNEWFSNERRLGIKMGIEFDNDLSKKFPLTMQSLAHNNQGYCMICYGQFSQKNKQDNMSCGHQFCQEDWRSYLSQKVNEGFQAVQSKCPQHLCNMVVPHSYFVKYLQKEDMKTYMKWFCKAYTDDNKNVRWCPYSGCDYCVEYQDYGESDVSCKCGNSFCFKCGSESHRPCDCKQTETWKNKNSAESENITWIMANTKQCPECRKPIEKNQGCNHMTCKMCSYEFCWLCQGKWSEHGQKTGGYYNCNKYEELKSKGDVKISKDETSRQAAKNELDRYMFYFERFNNHDKAEKHARSLRPVIKAKIQLLHEIKKYPPSELDFLDEAINEVIKCRQVLKYTYVYGYYLKNQKELNLFQFLQEDLEKNCDYLHELIEKPLDPYLDTNIVDRSTFYHFKGQLINYYQVTRKVRLSS</sequence>
<comment type="catalytic activity">
    <reaction evidence="1">
        <text>[E2 ubiquitin-conjugating enzyme]-S-ubiquitinyl-L-cysteine + [acceptor protein]-L-lysine = [E2 ubiquitin-conjugating enzyme]-L-cysteine + [acceptor protein]-N(6)-ubiquitinyl-L-lysine.</text>
        <dbReference type="EC" id="2.3.2.31"/>
    </reaction>
</comment>
<evidence type="ECO:0000256" key="7">
    <source>
        <dbReference type="ARBA" id="ARBA00022786"/>
    </source>
</evidence>
<dbReference type="Pfam" id="PF19422">
    <property type="entry name" value="Ariadne"/>
    <property type="match status" value="1"/>
</dbReference>
<dbReference type="InterPro" id="IPR013083">
    <property type="entry name" value="Znf_RING/FYVE/PHD"/>
</dbReference>
<dbReference type="Gene3D" id="1.20.120.1750">
    <property type="match status" value="1"/>
</dbReference>
<dbReference type="CDD" id="cd20346">
    <property type="entry name" value="BRcat_RBR_ANKIB1"/>
    <property type="match status" value="1"/>
</dbReference>
<evidence type="ECO:0000259" key="11">
    <source>
        <dbReference type="PROSITE" id="PS50158"/>
    </source>
</evidence>
<evidence type="ECO:0000259" key="12">
    <source>
        <dbReference type="PROSITE" id="PS51873"/>
    </source>
</evidence>
<dbReference type="PROSITE" id="PS51873">
    <property type="entry name" value="TRIAD"/>
    <property type="match status" value="1"/>
</dbReference>
<dbReference type="PANTHER" id="PTHR11685">
    <property type="entry name" value="RBR FAMILY RING FINGER AND IBR DOMAIN-CONTAINING"/>
    <property type="match status" value="1"/>
</dbReference>
<evidence type="ECO:0000256" key="1">
    <source>
        <dbReference type="ARBA" id="ARBA00001798"/>
    </source>
</evidence>
<feature type="compositionally biased region" description="Acidic residues" evidence="10">
    <location>
        <begin position="9"/>
        <end position="24"/>
    </location>
</feature>
<dbReference type="AlphaFoldDB" id="A0A078B2T9"/>
<evidence type="ECO:0000256" key="6">
    <source>
        <dbReference type="ARBA" id="ARBA00022771"/>
    </source>
</evidence>
<dbReference type="EMBL" id="CCKQ01015708">
    <property type="protein sequence ID" value="CDW87537.1"/>
    <property type="molecule type" value="Genomic_DNA"/>
</dbReference>
<dbReference type="Pfam" id="PF01485">
    <property type="entry name" value="IBR"/>
    <property type="match status" value="1"/>
</dbReference>
<organism evidence="13 14">
    <name type="scientific">Stylonychia lemnae</name>
    <name type="common">Ciliate</name>
    <dbReference type="NCBI Taxonomy" id="5949"/>
    <lineage>
        <taxon>Eukaryota</taxon>
        <taxon>Sar</taxon>
        <taxon>Alveolata</taxon>
        <taxon>Ciliophora</taxon>
        <taxon>Intramacronucleata</taxon>
        <taxon>Spirotrichea</taxon>
        <taxon>Stichotrichia</taxon>
        <taxon>Sporadotrichida</taxon>
        <taxon>Oxytrichidae</taxon>
        <taxon>Stylonychinae</taxon>
        <taxon>Stylonychia</taxon>
    </lineage>
</organism>
<dbReference type="InterPro" id="IPR002867">
    <property type="entry name" value="IBR_dom"/>
</dbReference>
<dbReference type="InterPro" id="IPR045840">
    <property type="entry name" value="Ariadne"/>
</dbReference>
<dbReference type="SUPFAM" id="SSF57850">
    <property type="entry name" value="RING/U-box"/>
    <property type="match status" value="3"/>
</dbReference>
<reference evidence="13 14" key="1">
    <citation type="submission" date="2014-06" db="EMBL/GenBank/DDBJ databases">
        <authorList>
            <person name="Swart Estienne"/>
        </authorList>
    </citation>
    <scope>NUCLEOTIDE SEQUENCE [LARGE SCALE GENOMIC DNA]</scope>
    <source>
        <strain evidence="13 14">130c</strain>
    </source>
</reference>
<name>A0A078B2T9_STYLE</name>
<feature type="compositionally biased region" description="Basic and acidic residues" evidence="10">
    <location>
        <begin position="25"/>
        <end position="34"/>
    </location>
</feature>
<keyword evidence="5" id="KW-0677">Repeat</keyword>
<evidence type="ECO:0000256" key="10">
    <source>
        <dbReference type="SAM" id="MobiDB-lite"/>
    </source>
</evidence>
<accession>A0A078B2T9</accession>
<dbReference type="Proteomes" id="UP000039865">
    <property type="component" value="Unassembled WGS sequence"/>
</dbReference>